<feature type="compositionally biased region" description="Polar residues" evidence="1">
    <location>
        <begin position="42"/>
        <end position="58"/>
    </location>
</feature>
<evidence type="ECO:0000256" key="1">
    <source>
        <dbReference type="SAM" id="MobiDB-lite"/>
    </source>
</evidence>
<evidence type="ECO:0000313" key="2">
    <source>
        <dbReference type="EMBL" id="PTQ55288.1"/>
    </source>
</evidence>
<sequence length="758" mass="84675">MPIYFTSKTVDSSGINGRAVIKSLSVRINPAGFELGEPESSGARSSDGPSDSIISAPGNGTSAFQNFPNAQLRMVVTATIDGIYAYEKETTLFSPNFTLFTLTGLQANIAGQSFSSDVANKLDFIRPGEKVDLTAVGSYITGNVDGGSIPPQAAAKIPIPTFPFTFTFSNDTLFDGLNNTNISFSPGAIRDGKYNTVAQDNFLAQIPTKVPLSKQDNPIKRGYTFMGVMVNTRAFYNDYKEFPSIKEGLVDKIKSQINPLAKTAYDDLTSIDPDVLRRSYGTGYTVKYRSSNEFASILANYIADKIIDTLEKTYADDQTTNQSEGAFSENVATYMRILPANAQEEYSILYTKYYSMYKNAQTPSQQQEAIKRFNAELDNLVAKYYSESYAKKVWFSITEPLKGIGVRLKQDDVLSARGAFISGIPDAYLSYVLESDPLKTKNLYAAYKLLNGSPDLLTIAMANEMSGSNAPMKPELSWLDADYVQLVRYGKTYQGYLSFTNYSDVPITNFIIRTYLFNARTGQLLNTDPRSQTLGYVYGTEYTFSNPSKKVIVNSDALRSVNELFGSIPPLKDMYDQEVRFFEPGKTVFVPINITIPTNDPVILIATAGASYTSTLTKSVKDRWYEYVFQVERKFYFKSQDQPSMFVGFAPNKIMTRETEAKYGGGLVAKFSIANSNDQEMQRQIALHNQYGVFDEADMWKVPVRDLKERITIQVLKPYDITVGGLDETTELKGGYWVPGSYKEIEWERTIWNIDPKK</sequence>
<protein>
    <submittedName>
        <fullName evidence="2">Uncharacterized protein</fullName>
    </submittedName>
</protein>
<gene>
    <name evidence="2" type="ORF">BSOLF_2584</name>
</gene>
<name>A0A2R6XXZ2_9BACL</name>
<dbReference type="EMBL" id="PEBX01000147">
    <property type="protein sequence ID" value="PTQ55288.1"/>
    <property type="molecule type" value="Genomic_DNA"/>
</dbReference>
<dbReference type="Proteomes" id="UP000244338">
    <property type="component" value="Unassembled WGS sequence"/>
</dbReference>
<feature type="region of interest" description="Disordered" evidence="1">
    <location>
        <begin position="35"/>
        <end position="58"/>
    </location>
</feature>
<reference evidence="3" key="1">
    <citation type="journal article" date="2018" name="Sci. Rep.">
        <title>Lignite coal burning seam in the remote Altai Mountains harbors a hydrogen-driven thermophilic microbial community.</title>
        <authorList>
            <person name="Kadnikov V.V."/>
            <person name="Mardanov A.V."/>
            <person name="Ivasenko D.A."/>
            <person name="Antsiferov D.V."/>
            <person name="Beletsky A.V."/>
            <person name="Karnachuk O.V."/>
            <person name="Ravin N.V."/>
        </authorList>
    </citation>
    <scope>NUCLEOTIDE SEQUENCE [LARGE SCALE GENOMIC DNA]</scope>
</reference>
<comment type="caution">
    <text evidence="2">The sequence shown here is derived from an EMBL/GenBank/DDBJ whole genome shotgun (WGS) entry which is preliminary data.</text>
</comment>
<dbReference type="AlphaFoldDB" id="A0A2R6XXZ2"/>
<accession>A0A2R6XXZ2</accession>
<organism evidence="2 3">
    <name type="scientific">Candidatus Carbonibacillus altaicus</name>
    <dbReference type="NCBI Taxonomy" id="2163959"/>
    <lineage>
        <taxon>Bacteria</taxon>
        <taxon>Bacillati</taxon>
        <taxon>Bacillota</taxon>
        <taxon>Bacilli</taxon>
        <taxon>Bacillales</taxon>
        <taxon>Candidatus Carbonibacillus</taxon>
    </lineage>
</organism>
<evidence type="ECO:0000313" key="3">
    <source>
        <dbReference type="Proteomes" id="UP000244338"/>
    </source>
</evidence>
<proteinExistence type="predicted"/>